<keyword evidence="3" id="KW-1185">Reference proteome</keyword>
<dbReference type="EMBL" id="PCPP01000003">
    <property type="protein sequence ID" value="PRB82619.1"/>
    <property type="molecule type" value="Genomic_DNA"/>
</dbReference>
<dbReference type="Proteomes" id="UP000238534">
    <property type="component" value="Unassembled WGS sequence"/>
</dbReference>
<comment type="caution">
    <text evidence="1">The sequence shown here is derived from an EMBL/GenBank/DDBJ whole genome shotgun (WGS) entry which is preliminary data.</text>
</comment>
<gene>
    <name evidence="1" type="ORF">CQ022_18210</name>
    <name evidence="2" type="ORF">CQ033_17105</name>
</gene>
<dbReference type="Proteomes" id="UP000238325">
    <property type="component" value="Unassembled WGS sequence"/>
</dbReference>
<evidence type="ECO:0000313" key="2">
    <source>
        <dbReference type="EMBL" id="PRB88994.1"/>
    </source>
</evidence>
<reference evidence="3 4" key="1">
    <citation type="submission" date="2017-09" db="EMBL/GenBank/DDBJ databases">
        <title>Genomic, metabolic, and phenotypic characteristics of bacterial isolates from the natural microbiome of the model nematode Caenorhabditis elegans.</title>
        <authorList>
            <person name="Zimmermann J."/>
            <person name="Obeng N."/>
            <person name="Yang W."/>
            <person name="Obeng O."/>
            <person name="Kissoyan K."/>
            <person name="Pees B."/>
            <person name="Dirksen P."/>
            <person name="Hoppner M."/>
            <person name="Franke A."/>
            <person name="Rosenstiel P."/>
            <person name="Leippe M."/>
            <person name="Dierking K."/>
            <person name="Kaleta C."/>
            <person name="Schulenburg H."/>
        </authorList>
    </citation>
    <scope>NUCLEOTIDE SEQUENCE [LARGE SCALE GENOMIC DNA]</scope>
    <source>
        <strain evidence="1 4">MYb25</strain>
        <strain evidence="2 3">MYb44</strain>
    </source>
</reference>
<dbReference type="AlphaFoldDB" id="A0A2S9CQ55"/>
<sequence length="190" mass="22372">MIIQMLHTLDKINNGTMNKLHLAGYFLFLLFAISCKSQDCKNNNAAIIPLIESYIKYKNEKTIIDSKKNILLIGANTINNKDLSVSFYFINPQLLLNFNYSKVYSIKGYKMIFDESLNRTDILQLTFKNMEVQYENFNLGKIPFSYNTDYWNIIFNCQNEIIEILPQEKAYIIKKLLEKQKIKFSKDYID</sequence>
<accession>A0A2S9CQ55</accession>
<name>A0A2S9CQ55_CHRCI</name>
<evidence type="ECO:0000313" key="3">
    <source>
        <dbReference type="Proteomes" id="UP000238325"/>
    </source>
</evidence>
<organism evidence="1 4">
    <name type="scientific">Chryseobacterium culicis</name>
    <dbReference type="NCBI Taxonomy" id="680127"/>
    <lineage>
        <taxon>Bacteria</taxon>
        <taxon>Pseudomonadati</taxon>
        <taxon>Bacteroidota</taxon>
        <taxon>Flavobacteriia</taxon>
        <taxon>Flavobacteriales</taxon>
        <taxon>Weeksellaceae</taxon>
        <taxon>Chryseobacterium group</taxon>
        <taxon>Chryseobacterium</taxon>
    </lineage>
</organism>
<evidence type="ECO:0000313" key="4">
    <source>
        <dbReference type="Proteomes" id="UP000238534"/>
    </source>
</evidence>
<proteinExistence type="predicted"/>
<protein>
    <submittedName>
        <fullName evidence="1">Uncharacterized protein</fullName>
    </submittedName>
</protein>
<evidence type="ECO:0000313" key="1">
    <source>
        <dbReference type="EMBL" id="PRB82619.1"/>
    </source>
</evidence>
<dbReference type="EMBL" id="PCPH01000004">
    <property type="protein sequence ID" value="PRB88994.1"/>
    <property type="molecule type" value="Genomic_DNA"/>
</dbReference>